<dbReference type="Proteomes" id="UP001489719">
    <property type="component" value="Unassembled WGS sequence"/>
</dbReference>
<proteinExistence type="predicted"/>
<reference evidence="2" key="1">
    <citation type="journal article" date="2024" name="Front. Bioeng. Biotechnol.">
        <title>Genome-scale model development and genomic sequencing of the oleaginous clade Lipomyces.</title>
        <authorList>
            <person name="Czajka J.J."/>
            <person name="Han Y."/>
            <person name="Kim J."/>
            <person name="Mondo S.J."/>
            <person name="Hofstad B.A."/>
            <person name="Robles A."/>
            <person name="Haridas S."/>
            <person name="Riley R."/>
            <person name="LaButti K."/>
            <person name="Pangilinan J."/>
            <person name="Andreopoulos W."/>
            <person name="Lipzen A."/>
            <person name="Yan J."/>
            <person name="Wang M."/>
            <person name="Ng V."/>
            <person name="Grigoriev I.V."/>
            <person name="Spatafora J.W."/>
            <person name="Magnuson J.K."/>
            <person name="Baker S.E."/>
            <person name="Pomraning K.R."/>
        </authorList>
    </citation>
    <scope>NUCLEOTIDE SEQUENCE [LARGE SCALE GENOMIC DNA]</scope>
    <source>
        <strain evidence="2">CBS 10300</strain>
    </source>
</reference>
<sequence>MSLDTSTRDLEKSPEPKVAAAAGSEPGQDDFFNISEVDPVLAKKMALVNAAIDDIGMTRYHWKLFCLNGFGYAVDSLLIVCQSIAQPQVELQYPRPSIVRGISVASSVGLFVGAVFWGMGADIIGRRLAFNSSLFICAVFVIIAGAMPSYISFAAMVAIYSAGSGGNYILDATTFLEFLPRQKAFLTTIMAVWWGVGYTVTGLLAWAFMSNFSCDTADTCTYANNRGWRYLHYTAGSLVIVCAILRLTVVKMEHTPKWLLTQGRDRELLEVLNKIADRYGRKHSLTLEQLEDLGQVKTEEKGAKHSSRRIFKHILGLFETRKLAYSTTLLFFLWILIGIANPLYGVFRPYYLKTRGYKAGETASQYITWRNYAIGNICGLVGPFLAWPLLDAKYIGRRGTLAIGALLTMIFLFAYTQVKTANQNFAISCVISAVENIFFGGLYGITPELLPTASRGTGYGLAVAINRICNIAASLIGSYANVETTAPLFICASFFGGMAIVSMLLPFEPSGRGSA</sequence>
<keyword evidence="2" id="KW-1185">Reference proteome</keyword>
<dbReference type="EMBL" id="MU970148">
    <property type="protein sequence ID" value="KAK9320035.1"/>
    <property type="molecule type" value="Genomic_DNA"/>
</dbReference>
<evidence type="ECO:0000313" key="2">
    <source>
        <dbReference type="Proteomes" id="UP001489719"/>
    </source>
</evidence>
<accession>A0ACC3TGE0</accession>
<gene>
    <name evidence="1" type="ORF">V1517DRAFT_330651</name>
</gene>
<comment type="caution">
    <text evidence="1">The sequence shown here is derived from an EMBL/GenBank/DDBJ whole genome shotgun (WGS) entry which is preliminary data.</text>
</comment>
<evidence type="ECO:0000313" key="1">
    <source>
        <dbReference type="EMBL" id="KAK9320035.1"/>
    </source>
</evidence>
<protein>
    <submittedName>
        <fullName evidence="1">Major facilitator superfamily domain-containing protein</fullName>
    </submittedName>
</protein>
<name>A0ACC3TGE0_9ASCO</name>
<organism evidence="1 2">
    <name type="scientific">Lipomyces orientalis</name>
    <dbReference type="NCBI Taxonomy" id="1233043"/>
    <lineage>
        <taxon>Eukaryota</taxon>
        <taxon>Fungi</taxon>
        <taxon>Dikarya</taxon>
        <taxon>Ascomycota</taxon>
        <taxon>Saccharomycotina</taxon>
        <taxon>Lipomycetes</taxon>
        <taxon>Lipomycetales</taxon>
        <taxon>Lipomycetaceae</taxon>
        <taxon>Lipomyces</taxon>
    </lineage>
</organism>